<dbReference type="FunFam" id="2.10.25.10:FF:000038">
    <property type="entry name" value="Fibrillin 2"/>
    <property type="match status" value="10"/>
</dbReference>
<dbReference type="Gene3D" id="2.10.25.10">
    <property type="entry name" value="Laminin"/>
    <property type="match status" value="13"/>
</dbReference>
<dbReference type="InterPro" id="IPR016186">
    <property type="entry name" value="C-type_lectin-like/link_sf"/>
</dbReference>
<dbReference type="OrthoDB" id="10065366at2759"/>
<dbReference type="SMART" id="SM00181">
    <property type="entry name" value="EGF"/>
    <property type="match status" value="13"/>
</dbReference>
<sequence length="1056" mass="112834">MKTSLLTGFVLMGILGGVGFYSANAQQQYGFCHQAFTLRFLGHCYWKNSRARWTDAQSNCESILSGSHLLTDLTEEKHQELLNQFSDLDSYWLGLTDRATEGSFVWDDLSNSPLGSPTQWAPNAPNSGGKDCVAITRSSGNNWVPTDCSTPLPYICEKDVDECADDPCDQQAVCTNTKGSFTCTCNDGYTGDGSTCTARCGQTCDANARCRNTDGSNYACVCNDGFQGNGLTCTDIDECVGPDSCHLDHGNCVNTPGSFDCFCNPGYQRTTGALHECVDVDECLSEKNRHPCSLDAHCDNSIGSFRCECNSGFEGNGYTCVDVDECALGTHNCDVNANCVNLVLEATDHDDDQLGYSCVCKPGYQGDGATCEDANECVESPYPCDENADCTNIVGSYTCACRDGFLGDGNTCTDIDECAGGQIQCHALATCTNTVGSYQCRCPDGFQGDGITSCADEDECLATPPRCPVNNDCTNTVGSFSCQCKTGFTGTSDNCIDEDECANNPSLCRAPSVCINTPGSYVCQCTNGYVYDGSQCVDANECNDNPCDPNADCANTVGSFKCTCRTGFVGSGLVCTDVDECEQTPSPCHANADCGNTVGSYTCTCNVGYEGDGKTCTDVDECSRTPGPCHEQADCSNTPGSYTCQCRDPYRGDGTQCTNDPNMSCVTNANGVTTCTCKTGYTQSGNTCTNVNECDETPSRCHQHATCTDTPGSFQCTCNQGYQGDGRTCTSSSGGGTSGVCAGYAGDSHSAHTYQIVLESVTMTNELKDTNSEAFRNIAAEIKTSVTAAMQKTQQANKVKNVVVTELKEVKGEVVAVYDACLANANTANGLEIQNEVRAASSVDNSLGLNLRTVCYLESTDSDCPTAASVNGGGGLDPSTAIALWVSLALLLLLLLLALCCAWRHHRGKKYYDDKSEYDYPPSIHGPFYQTQDHPYPTATAPASTVWSTPVPAPEYLATRRPSSLRRKSMSQSAYSTPRKPSIAPSTLYSNPRKPSLTPSAYSRPRLGSYPSTYIPATPLAPLDDISSEGRDAQSISYMTDEEQNMNSMEISFQMK</sequence>
<keyword evidence="3 9" id="KW-0245">EGF-like domain</keyword>
<evidence type="ECO:0000313" key="15">
    <source>
        <dbReference type="EMBL" id="CAH1238375.1"/>
    </source>
</evidence>
<dbReference type="Pfam" id="PF12662">
    <property type="entry name" value="cEGF"/>
    <property type="match status" value="1"/>
</dbReference>
<feature type="domain" description="EGF-like" evidence="13">
    <location>
        <begin position="279"/>
        <end position="321"/>
    </location>
</feature>
<feature type="signal peptide" evidence="12">
    <location>
        <begin position="1"/>
        <end position="25"/>
    </location>
</feature>
<dbReference type="Gene3D" id="3.10.100.10">
    <property type="entry name" value="Mannose-Binding Protein A, subunit A"/>
    <property type="match status" value="1"/>
</dbReference>
<dbReference type="InterPro" id="IPR009030">
    <property type="entry name" value="Growth_fac_rcpt_cys_sf"/>
</dbReference>
<evidence type="ECO:0000259" key="14">
    <source>
        <dbReference type="PROSITE" id="PS50041"/>
    </source>
</evidence>
<dbReference type="InterPro" id="IPR050751">
    <property type="entry name" value="ECM_structural_protein"/>
</dbReference>
<dbReference type="Pfam" id="PF07645">
    <property type="entry name" value="EGF_CA"/>
    <property type="match status" value="4"/>
</dbReference>
<dbReference type="Pfam" id="PF12947">
    <property type="entry name" value="EGF_3"/>
    <property type="match status" value="8"/>
</dbReference>
<evidence type="ECO:0000256" key="10">
    <source>
        <dbReference type="SAM" id="MobiDB-lite"/>
    </source>
</evidence>
<comment type="subcellular location">
    <subcellularLocation>
        <location evidence="1">Secreted</location>
    </subcellularLocation>
</comment>
<evidence type="ECO:0000256" key="12">
    <source>
        <dbReference type="SAM" id="SignalP"/>
    </source>
</evidence>
<dbReference type="SUPFAM" id="SSF57196">
    <property type="entry name" value="EGF/Laminin"/>
    <property type="match status" value="2"/>
</dbReference>
<keyword evidence="8" id="KW-0325">Glycoprotein</keyword>
<dbReference type="Proteomes" id="UP000838412">
    <property type="component" value="Chromosome 10"/>
</dbReference>
<dbReference type="InterPro" id="IPR049883">
    <property type="entry name" value="NOTCH1_EGF-like"/>
</dbReference>
<keyword evidence="7 9" id="KW-1015">Disulfide bond</keyword>
<dbReference type="CDD" id="cd00037">
    <property type="entry name" value="CLECT"/>
    <property type="match status" value="1"/>
</dbReference>
<evidence type="ECO:0000256" key="3">
    <source>
        <dbReference type="ARBA" id="ARBA00022536"/>
    </source>
</evidence>
<dbReference type="AlphaFoldDB" id="A0A8J9W3D4"/>
<dbReference type="EMBL" id="OV696695">
    <property type="protein sequence ID" value="CAH1238375.1"/>
    <property type="molecule type" value="Genomic_DNA"/>
</dbReference>
<keyword evidence="4 12" id="KW-0732">Signal</keyword>
<dbReference type="GO" id="GO:0071944">
    <property type="term" value="C:cell periphery"/>
    <property type="evidence" value="ECO:0007669"/>
    <property type="project" value="UniProtKB-ARBA"/>
</dbReference>
<dbReference type="InterPro" id="IPR026823">
    <property type="entry name" value="cEGF"/>
</dbReference>
<protein>
    <submittedName>
        <fullName evidence="15">LTBP4 protein</fullName>
    </submittedName>
</protein>
<feature type="domain" description="EGF-like" evidence="13">
    <location>
        <begin position="414"/>
        <end position="455"/>
    </location>
</feature>
<dbReference type="PANTHER" id="PTHR24034">
    <property type="entry name" value="EGF-LIKE DOMAIN-CONTAINING PROTEIN"/>
    <property type="match status" value="1"/>
</dbReference>
<feature type="domain" description="C-type lectin" evidence="14">
    <location>
        <begin position="40"/>
        <end position="157"/>
    </location>
</feature>
<feature type="domain" description="EGF-like" evidence="13">
    <location>
        <begin position="322"/>
        <end position="372"/>
    </location>
</feature>
<feature type="domain" description="EGF-like" evidence="13">
    <location>
        <begin position="618"/>
        <end position="658"/>
    </location>
</feature>
<feature type="domain" description="EGF-like" evidence="13">
    <location>
        <begin position="235"/>
        <end position="273"/>
    </location>
</feature>
<dbReference type="InterPro" id="IPR024731">
    <property type="entry name" value="NELL2-like_EGF"/>
</dbReference>
<keyword evidence="11" id="KW-1133">Transmembrane helix</keyword>
<feature type="region of interest" description="Disordered" evidence="10">
    <location>
        <begin position="958"/>
        <end position="1005"/>
    </location>
</feature>
<evidence type="ECO:0000256" key="11">
    <source>
        <dbReference type="SAM" id="Phobius"/>
    </source>
</evidence>
<dbReference type="Pfam" id="PF01390">
    <property type="entry name" value="SEA"/>
    <property type="match status" value="1"/>
</dbReference>
<dbReference type="SMART" id="SM00034">
    <property type="entry name" value="CLECT"/>
    <property type="match status" value="1"/>
</dbReference>
<comment type="caution">
    <text evidence="9">Lacks conserved residue(s) required for the propagation of feature annotation.</text>
</comment>
<dbReference type="InterPro" id="IPR001304">
    <property type="entry name" value="C-type_lectin-like"/>
</dbReference>
<evidence type="ECO:0000313" key="16">
    <source>
        <dbReference type="Proteomes" id="UP000838412"/>
    </source>
</evidence>
<evidence type="ECO:0000256" key="7">
    <source>
        <dbReference type="ARBA" id="ARBA00023157"/>
    </source>
</evidence>
<feature type="domain" description="EGF-like" evidence="13">
    <location>
        <begin position="198"/>
        <end position="234"/>
    </location>
</feature>
<dbReference type="PROSITE" id="PS50041">
    <property type="entry name" value="C_TYPE_LECTIN_2"/>
    <property type="match status" value="1"/>
</dbReference>
<dbReference type="Pfam" id="PF00059">
    <property type="entry name" value="Lectin_C"/>
    <property type="match status" value="1"/>
</dbReference>
<dbReference type="SUPFAM" id="SSF57184">
    <property type="entry name" value="Growth factor receptor domain"/>
    <property type="match status" value="4"/>
</dbReference>
<dbReference type="InterPro" id="IPR001881">
    <property type="entry name" value="EGF-like_Ca-bd_dom"/>
</dbReference>
<accession>A0A8J9W3D4</accession>
<keyword evidence="16" id="KW-1185">Reference proteome</keyword>
<feature type="domain" description="EGF-like" evidence="13">
    <location>
        <begin position="159"/>
        <end position="197"/>
    </location>
</feature>
<feature type="domain" description="EGF-like" evidence="13">
    <location>
        <begin position="373"/>
        <end position="413"/>
    </location>
</feature>
<keyword evidence="2" id="KW-0964">Secreted</keyword>
<evidence type="ECO:0000256" key="6">
    <source>
        <dbReference type="ARBA" id="ARBA00022837"/>
    </source>
</evidence>
<dbReference type="GO" id="GO:0005576">
    <property type="term" value="C:extracellular region"/>
    <property type="evidence" value="ECO:0007669"/>
    <property type="project" value="UniProtKB-SubCell"/>
</dbReference>
<evidence type="ECO:0000259" key="13">
    <source>
        <dbReference type="PROSITE" id="PS50026"/>
    </source>
</evidence>
<evidence type="ECO:0000256" key="4">
    <source>
        <dbReference type="ARBA" id="ARBA00022729"/>
    </source>
</evidence>
<dbReference type="FunFam" id="2.10.25.10:FF:000068">
    <property type="entry name" value="Latent transforming growth factor beta binding protein 3"/>
    <property type="match status" value="1"/>
</dbReference>
<evidence type="ECO:0000256" key="8">
    <source>
        <dbReference type="ARBA" id="ARBA00023180"/>
    </source>
</evidence>
<dbReference type="SUPFAM" id="SSF56436">
    <property type="entry name" value="C-type lectin-like"/>
    <property type="match status" value="1"/>
</dbReference>
<evidence type="ECO:0000256" key="1">
    <source>
        <dbReference type="ARBA" id="ARBA00004613"/>
    </source>
</evidence>
<dbReference type="SMART" id="SM00179">
    <property type="entry name" value="EGF_CA"/>
    <property type="match status" value="13"/>
</dbReference>
<keyword evidence="11" id="KW-0472">Membrane</keyword>
<dbReference type="GO" id="GO:0005509">
    <property type="term" value="F:calcium ion binding"/>
    <property type="evidence" value="ECO:0007669"/>
    <property type="project" value="InterPro"/>
</dbReference>
<dbReference type="InterPro" id="IPR000742">
    <property type="entry name" value="EGF"/>
</dbReference>
<keyword evidence="11" id="KW-0812">Transmembrane</keyword>
<feature type="domain" description="EGF-like" evidence="13">
    <location>
        <begin position="497"/>
        <end position="537"/>
    </location>
</feature>
<reference evidence="15" key="1">
    <citation type="submission" date="2022-01" db="EMBL/GenBank/DDBJ databases">
        <authorList>
            <person name="Braso-Vives M."/>
        </authorList>
    </citation>
    <scope>NUCLEOTIDE SEQUENCE</scope>
</reference>
<feature type="domain" description="EGF-like" evidence="13">
    <location>
        <begin position="690"/>
        <end position="730"/>
    </location>
</feature>
<dbReference type="InterPro" id="IPR018097">
    <property type="entry name" value="EGF_Ca-bd_CS"/>
</dbReference>
<keyword evidence="6" id="KW-0106">Calcium</keyword>
<gene>
    <name evidence="15" type="primary">LTBP4</name>
    <name evidence="15" type="ORF">BLAG_LOCUS3007</name>
</gene>
<dbReference type="PROSITE" id="PS00010">
    <property type="entry name" value="ASX_HYDROXYL"/>
    <property type="match status" value="11"/>
</dbReference>
<feature type="domain" description="EGF-like" evidence="13">
    <location>
        <begin position="538"/>
        <end position="576"/>
    </location>
</feature>
<dbReference type="PANTHER" id="PTHR24034:SF204">
    <property type="entry name" value="ADHESION G PROTEIN-COUPLED RECEPTOR E1"/>
    <property type="match status" value="1"/>
</dbReference>
<feature type="transmembrane region" description="Helical" evidence="11">
    <location>
        <begin position="882"/>
        <end position="903"/>
    </location>
</feature>
<keyword evidence="5" id="KW-0677">Repeat</keyword>
<dbReference type="PROSITE" id="PS50026">
    <property type="entry name" value="EGF_3"/>
    <property type="match status" value="13"/>
</dbReference>
<dbReference type="InterPro" id="IPR016187">
    <property type="entry name" value="CTDL_fold"/>
</dbReference>
<feature type="disulfide bond" evidence="9">
    <location>
        <begin position="200"/>
        <end position="210"/>
    </location>
</feature>
<dbReference type="PROSITE" id="PS01187">
    <property type="entry name" value="EGF_CA"/>
    <property type="match status" value="4"/>
</dbReference>
<dbReference type="PROSITE" id="PS01186">
    <property type="entry name" value="EGF_2"/>
    <property type="match status" value="12"/>
</dbReference>
<evidence type="ECO:0000256" key="5">
    <source>
        <dbReference type="ARBA" id="ARBA00022737"/>
    </source>
</evidence>
<dbReference type="CDD" id="cd00054">
    <property type="entry name" value="EGF_CA"/>
    <property type="match status" value="12"/>
</dbReference>
<feature type="chain" id="PRO_5035459731" evidence="12">
    <location>
        <begin position="26"/>
        <end position="1056"/>
    </location>
</feature>
<name>A0A8J9W3D4_BRALA</name>
<organism evidence="15 16">
    <name type="scientific">Branchiostoma lanceolatum</name>
    <name type="common">Common lancelet</name>
    <name type="synonym">Amphioxus lanceolatum</name>
    <dbReference type="NCBI Taxonomy" id="7740"/>
    <lineage>
        <taxon>Eukaryota</taxon>
        <taxon>Metazoa</taxon>
        <taxon>Chordata</taxon>
        <taxon>Cephalochordata</taxon>
        <taxon>Leptocardii</taxon>
        <taxon>Amphioxiformes</taxon>
        <taxon>Branchiostomatidae</taxon>
        <taxon>Branchiostoma</taxon>
    </lineage>
</organism>
<evidence type="ECO:0000256" key="2">
    <source>
        <dbReference type="ARBA" id="ARBA00022525"/>
    </source>
</evidence>
<dbReference type="InterPro" id="IPR000152">
    <property type="entry name" value="EGF-type_Asp/Asn_hydroxyl_site"/>
</dbReference>
<dbReference type="InterPro" id="IPR000082">
    <property type="entry name" value="SEA_dom"/>
</dbReference>
<proteinExistence type="predicted"/>
<evidence type="ECO:0000256" key="9">
    <source>
        <dbReference type="PROSITE-ProRule" id="PRU00076"/>
    </source>
</evidence>
<feature type="domain" description="EGF-like" evidence="13">
    <location>
        <begin position="456"/>
        <end position="496"/>
    </location>
</feature>
<feature type="domain" description="EGF-like" evidence="13">
    <location>
        <begin position="577"/>
        <end position="617"/>
    </location>
</feature>